<protein>
    <submittedName>
        <fullName evidence="2">Uncharacterized protein</fullName>
    </submittedName>
</protein>
<name>A0A915K507_ROMCU</name>
<organism evidence="1 2">
    <name type="scientific">Romanomermis culicivorax</name>
    <name type="common">Nematode worm</name>
    <dbReference type="NCBI Taxonomy" id="13658"/>
    <lineage>
        <taxon>Eukaryota</taxon>
        <taxon>Metazoa</taxon>
        <taxon>Ecdysozoa</taxon>
        <taxon>Nematoda</taxon>
        <taxon>Enoplea</taxon>
        <taxon>Dorylaimia</taxon>
        <taxon>Mermithida</taxon>
        <taxon>Mermithoidea</taxon>
        <taxon>Mermithidae</taxon>
        <taxon>Romanomermis</taxon>
    </lineage>
</organism>
<dbReference type="AlphaFoldDB" id="A0A915K507"/>
<evidence type="ECO:0000313" key="2">
    <source>
        <dbReference type="WBParaSite" id="nRc.2.0.1.t33840-RA"/>
    </source>
</evidence>
<evidence type="ECO:0000313" key="1">
    <source>
        <dbReference type="Proteomes" id="UP000887565"/>
    </source>
</evidence>
<dbReference type="WBParaSite" id="nRc.2.0.1.t33840-RA">
    <property type="protein sequence ID" value="nRc.2.0.1.t33840-RA"/>
    <property type="gene ID" value="nRc.2.0.1.g33840"/>
</dbReference>
<accession>A0A915K507</accession>
<reference evidence="2" key="1">
    <citation type="submission" date="2022-11" db="UniProtKB">
        <authorList>
            <consortium name="WormBaseParasite"/>
        </authorList>
    </citation>
    <scope>IDENTIFICATION</scope>
</reference>
<sequence>MRTNVPEETSGLRSYDVISWYKQKLNRRKEFSCVLRYYLVLIARKKILWKLIVVFKQCIEDYLAAKKFPVTTRLVATLYFKRQE</sequence>
<proteinExistence type="predicted"/>
<dbReference type="Proteomes" id="UP000887565">
    <property type="component" value="Unplaced"/>
</dbReference>
<keyword evidence="1" id="KW-1185">Reference proteome</keyword>